<dbReference type="PANTHER" id="PTHR37461">
    <property type="entry name" value="ANTI-SIGMA-K FACTOR RSKA"/>
    <property type="match status" value="1"/>
</dbReference>
<dbReference type="GO" id="GO:0005886">
    <property type="term" value="C:plasma membrane"/>
    <property type="evidence" value="ECO:0007669"/>
    <property type="project" value="InterPro"/>
</dbReference>
<keyword evidence="1" id="KW-0472">Membrane</keyword>
<sequence length="257" mass="28699">MDKAYILENGIIEQYLLGELRIEEELALERLLVEDEELKARFKIVEASFETMAFDNAINPPKMVKANLMDSIKGTDIKVLPLQNKTPFKSYLAIAASIAAIMIMGSVWMYSQLNDTKQQLQIAKEKNSILLKDIEGLTTNLESASTYLAILNSTDTKQYILEGNALSPEAKVVSYVNHRDKKVIVNAAELPQLDAEHDYQMWADVDGEMINMGVINKDTQLLAMNYIKDAASLNITIEPAGGSDHPTVSRLITNVYL</sequence>
<proteinExistence type="predicted"/>
<feature type="transmembrane region" description="Helical" evidence="1">
    <location>
        <begin position="91"/>
        <end position="110"/>
    </location>
</feature>
<organism evidence="3 4">
    <name type="scientific">Hyunsoonleella jejuensis</name>
    <dbReference type="NCBI Taxonomy" id="419940"/>
    <lineage>
        <taxon>Bacteria</taxon>
        <taxon>Pseudomonadati</taxon>
        <taxon>Bacteroidota</taxon>
        <taxon>Flavobacteriia</taxon>
        <taxon>Flavobacteriales</taxon>
        <taxon>Flavobacteriaceae</taxon>
    </lineage>
</organism>
<accession>A0A1H9FUK2</accession>
<evidence type="ECO:0000313" key="3">
    <source>
        <dbReference type="EMBL" id="SEQ41547.1"/>
    </source>
</evidence>
<protein>
    <submittedName>
        <fullName evidence="3">Anti-sigma-K factor rskA</fullName>
    </submittedName>
</protein>
<keyword evidence="4" id="KW-1185">Reference proteome</keyword>
<dbReference type="InterPro" id="IPR051474">
    <property type="entry name" value="Anti-sigma-K/W_factor"/>
</dbReference>
<feature type="domain" description="Anti-sigma K factor RskA C-terminal" evidence="2">
    <location>
        <begin position="92"/>
        <end position="247"/>
    </location>
</feature>
<dbReference type="EMBL" id="FOFN01000002">
    <property type="protein sequence ID" value="SEQ41547.1"/>
    <property type="molecule type" value="Genomic_DNA"/>
</dbReference>
<keyword evidence="1" id="KW-0812">Transmembrane</keyword>
<keyword evidence="1" id="KW-1133">Transmembrane helix</keyword>
<evidence type="ECO:0000256" key="1">
    <source>
        <dbReference type="SAM" id="Phobius"/>
    </source>
</evidence>
<dbReference type="Proteomes" id="UP000198999">
    <property type="component" value="Unassembled WGS sequence"/>
</dbReference>
<reference evidence="3 4" key="1">
    <citation type="submission" date="2016-10" db="EMBL/GenBank/DDBJ databases">
        <authorList>
            <person name="de Groot N.N."/>
        </authorList>
    </citation>
    <scope>NUCLEOTIDE SEQUENCE [LARGE SCALE GENOMIC DNA]</scope>
    <source>
        <strain evidence="3 4">DSM 21035</strain>
    </source>
</reference>
<dbReference type="Pfam" id="PF10099">
    <property type="entry name" value="RskA_C"/>
    <property type="match status" value="1"/>
</dbReference>
<dbReference type="AlphaFoldDB" id="A0A1H9FUK2"/>
<gene>
    <name evidence="3" type="ORF">SAMN05421824_1578</name>
</gene>
<dbReference type="PANTHER" id="PTHR37461:SF1">
    <property type="entry name" value="ANTI-SIGMA-K FACTOR RSKA"/>
    <property type="match status" value="1"/>
</dbReference>
<evidence type="ECO:0000259" key="2">
    <source>
        <dbReference type="Pfam" id="PF10099"/>
    </source>
</evidence>
<dbReference type="GO" id="GO:0006417">
    <property type="term" value="P:regulation of translation"/>
    <property type="evidence" value="ECO:0007669"/>
    <property type="project" value="TreeGrafter"/>
</dbReference>
<dbReference type="STRING" id="419940.SAMN05421824_1578"/>
<name>A0A1H9FUK2_9FLAO</name>
<dbReference type="InterPro" id="IPR018764">
    <property type="entry name" value="RskA_C"/>
</dbReference>
<evidence type="ECO:0000313" key="4">
    <source>
        <dbReference type="Proteomes" id="UP000198999"/>
    </source>
</evidence>
<dbReference type="GO" id="GO:0016989">
    <property type="term" value="F:sigma factor antagonist activity"/>
    <property type="evidence" value="ECO:0007669"/>
    <property type="project" value="TreeGrafter"/>
</dbReference>